<organism evidence="2 3">
    <name type="scientific">Eumeta variegata</name>
    <name type="common">Bagworm moth</name>
    <name type="synonym">Eumeta japonica</name>
    <dbReference type="NCBI Taxonomy" id="151549"/>
    <lineage>
        <taxon>Eukaryota</taxon>
        <taxon>Metazoa</taxon>
        <taxon>Ecdysozoa</taxon>
        <taxon>Arthropoda</taxon>
        <taxon>Hexapoda</taxon>
        <taxon>Insecta</taxon>
        <taxon>Pterygota</taxon>
        <taxon>Neoptera</taxon>
        <taxon>Endopterygota</taxon>
        <taxon>Lepidoptera</taxon>
        <taxon>Glossata</taxon>
        <taxon>Ditrysia</taxon>
        <taxon>Tineoidea</taxon>
        <taxon>Psychidae</taxon>
        <taxon>Oiketicinae</taxon>
        <taxon>Eumeta</taxon>
    </lineage>
</organism>
<proteinExistence type="predicted"/>
<comment type="caution">
    <text evidence="2">The sequence shown here is derived from an EMBL/GenBank/DDBJ whole genome shotgun (WGS) entry which is preliminary data.</text>
</comment>
<protein>
    <submittedName>
        <fullName evidence="2">Uncharacterized protein</fullName>
    </submittedName>
</protein>
<evidence type="ECO:0000313" key="3">
    <source>
        <dbReference type="Proteomes" id="UP000299102"/>
    </source>
</evidence>
<evidence type="ECO:0000313" key="2">
    <source>
        <dbReference type="EMBL" id="GBP92385.1"/>
    </source>
</evidence>
<name>A0A4C2A0A1_EUMVA</name>
<dbReference type="EMBL" id="BGZK01002271">
    <property type="protein sequence ID" value="GBP92385.1"/>
    <property type="molecule type" value="Genomic_DNA"/>
</dbReference>
<reference evidence="2 3" key="1">
    <citation type="journal article" date="2019" name="Commun. Biol.">
        <title>The bagworm genome reveals a unique fibroin gene that provides high tensile strength.</title>
        <authorList>
            <person name="Kono N."/>
            <person name="Nakamura H."/>
            <person name="Ohtoshi R."/>
            <person name="Tomita M."/>
            <person name="Numata K."/>
            <person name="Arakawa K."/>
        </authorList>
    </citation>
    <scope>NUCLEOTIDE SEQUENCE [LARGE SCALE GENOMIC DNA]</scope>
</reference>
<dbReference type="Proteomes" id="UP000299102">
    <property type="component" value="Unassembled WGS sequence"/>
</dbReference>
<dbReference type="AlphaFoldDB" id="A0A4C2A0A1"/>
<gene>
    <name evidence="2" type="ORF">EVAR_68437_1</name>
</gene>
<feature type="region of interest" description="Disordered" evidence="1">
    <location>
        <begin position="62"/>
        <end position="86"/>
    </location>
</feature>
<keyword evidence="3" id="KW-1185">Reference proteome</keyword>
<accession>A0A4C2A0A1</accession>
<sequence>MTDNLRAGRPSMATTEDLSAVLDKLRHRYVSSAQIVREHLLESLSESETGLNDENIVRKRFSNGAGIQDGNTSGRARRRRFQSHSSSFKYKSGQSISEITFFNIPLTFYRVDIREREREREKSAHMHLHSNALCAYNSIVSTAAKREREREREREKEIEESTILLRGALTTCSVNVSRRVFFTRLAKWDAPQSPGGAARYKRPSLAAPAAALPAYPLTPSLNLLEASRRRCRTMIVCDFSRYPNPYFGYDSAQFGLHARSLTRLAPTA</sequence>
<evidence type="ECO:0000256" key="1">
    <source>
        <dbReference type="SAM" id="MobiDB-lite"/>
    </source>
</evidence>